<evidence type="ECO:0000256" key="2">
    <source>
        <dbReference type="ARBA" id="ARBA00038209"/>
    </source>
</evidence>
<dbReference type="EC" id="5.1.3.14" evidence="3"/>
<dbReference type="Proteomes" id="UP000287239">
    <property type="component" value="Unassembled WGS sequence"/>
</dbReference>
<evidence type="ECO:0000256" key="1">
    <source>
        <dbReference type="ARBA" id="ARBA00023235"/>
    </source>
</evidence>
<dbReference type="PANTHER" id="PTHR43174:SF2">
    <property type="entry name" value="UDP-N-ACETYLGLUCOSAMINE 2-EPIMERASE"/>
    <property type="match status" value="1"/>
</dbReference>
<gene>
    <name evidence="6" type="ORF">CBF35_12020</name>
</gene>
<evidence type="ECO:0000259" key="5">
    <source>
        <dbReference type="Pfam" id="PF02350"/>
    </source>
</evidence>
<dbReference type="InterPro" id="IPR003331">
    <property type="entry name" value="UDP_GlcNAc_Epimerase_2_dom"/>
</dbReference>
<comment type="similarity">
    <text evidence="2 4">Belongs to the UDP-N-acetylglucosamine 2-epimerase family.</text>
</comment>
<keyword evidence="7" id="KW-1185">Reference proteome</keyword>
<evidence type="ECO:0000256" key="3">
    <source>
        <dbReference type="ARBA" id="ARBA00038858"/>
    </source>
</evidence>
<keyword evidence="1 4" id="KW-0413">Isomerase</keyword>
<name>A0A429ZHK3_9ENTE</name>
<dbReference type="OrthoDB" id="9803238at2"/>
<dbReference type="GO" id="GO:0008761">
    <property type="term" value="F:UDP-N-acetylglucosamine 2-epimerase activity"/>
    <property type="evidence" value="ECO:0007669"/>
    <property type="project" value="UniProtKB-EC"/>
</dbReference>
<accession>A0A429ZHK3</accession>
<dbReference type="InterPro" id="IPR029767">
    <property type="entry name" value="WecB-like"/>
</dbReference>
<evidence type="ECO:0000313" key="6">
    <source>
        <dbReference type="EMBL" id="RST93192.1"/>
    </source>
</evidence>
<feature type="domain" description="UDP-N-acetylglucosamine 2-epimerase" evidence="5">
    <location>
        <begin position="27"/>
        <end position="362"/>
    </location>
</feature>
<reference evidence="6 7" key="1">
    <citation type="submission" date="2017-05" db="EMBL/GenBank/DDBJ databases">
        <title>Vagococcus spp. assemblies.</title>
        <authorList>
            <person name="Gulvik C.A."/>
        </authorList>
    </citation>
    <scope>NUCLEOTIDE SEQUENCE [LARGE SCALE GENOMIC DNA]</scope>
    <source>
        <strain evidence="6 7">NCFB 2777</strain>
    </source>
</reference>
<comment type="caution">
    <text evidence="6">The sequence shown here is derived from an EMBL/GenBank/DDBJ whole genome shotgun (WGS) entry which is preliminary data.</text>
</comment>
<protein>
    <recommendedName>
        <fullName evidence="3">UDP-N-acetylglucosamine 2-epimerase (non-hydrolyzing)</fullName>
        <ecNumber evidence="3">5.1.3.14</ecNumber>
    </recommendedName>
</protein>
<dbReference type="AlphaFoldDB" id="A0A429ZHK3"/>
<sequence>MKKKIMIAFGTRPEAIKVVPVIKELLANTHLFELKIIVSGQHQEMLYQILDQYDIVPHLDLNVMKTGQSLNELTSRILTGMQLALQTYQPDIVLVHGDTTTALATALACFYEQIKIGHIEAGLRTYHPYNPFPEEMNRQLISKLAHYHFAPTAHNVSNLAYEGITDNVYVTGNTAIDTLLLNTSLTYSDPYLSKRRNKNFILLTTHRRENLGTAMTDIFSAVRQLAIDFPTYDFVYPMHLNPEIRRLALDILSDQSNIHLIEPLDVLAFHHYIQHSFMVLTDSGGIQEEAPAVGKPVLVLRETSERSEGVAAGTLALVGTATKDIYHAVHRLITDEAHYQQMAQSINPYGDGTASQKIIRVLASEL</sequence>
<dbReference type="NCBIfam" id="TIGR00236">
    <property type="entry name" value="wecB"/>
    <property type="match status" value="1"/>
</dbReference>
<dbReference type="SUPFAM" id="SSF53756">
    <property type="entry name" value="UDP-Glycosyltransferase/glycogen phosphorylase"/>
    <property type="match status" value="1"/>
</dbReference>
<evidence type="ECO:0000256" key="4">
    <source>
        <dbReference type="RuleBase" id="RU003513"/>
    </source>
</evidence>
<dbReference type="Pfam" id="PF02350">
    <property type="entry name" value="Epimerase_2"/>
    <property type="match status" value="1"/>
</dbReference>
<dbReference type="EMBL" id="NGJU01000019">
    <property type="protein sequence ID" value="RST93192.1"/>
    <property type="molecule type" value="Genomic_DNA"/>
</dbReference>
<organism evidence="6 7">
    <name type="scientific">Vagococcus salmoninarum</name>
    <dbReference type="NCBI Taxonomy" id="2739"/>
    <lineage>
        <taxon>Bacteria</taxon>
        <taxon>Bacillati</taxon>
        <taxon>Bacillota</taxon>
        <taxon>Bacilli</taxon>
        <taxon>Lactobacillales</taxon>
        <taxon>Enterococcaceae</taxon>
        <taxon>Vagococcus</taxon>
    </lineage>
</organism>
<proteinExistence type="inferred from homology"/>
<dbReference type="PANTHER" id="PTHR43174">
    <property type="entry name" value="UDP-N-ACETYLGLUCOSAMINE 2-EPIMERASE"/>
    <property type="match status" value="1"/>
</dbReference>
<dbReference type="Gene3D" id="3.40.50.2000">
    <property type="entry name" value="Glycogen Phosphorylase B"/>
    <property type="match status" value="2"/>
</dbReference>
<evidence type="ECO:0000313" key="7">
    <source>
        <dbReference type="Proteomes" id="UP000287239"/>
    </source>
</evidence>
<dbReference type="CDD" id="cd03786">
    <property type="entry name" value="GTB_UDP-GlcNAc_2-Epimerase"/>
    <property type="match status" value="1"/>
</dbReference>